<feature type="compositionally biased region" description="Basic and acidic residues" evidence="1">
    <location>
        <begin position="83"/>
        <end position="96"/>
    </location>
</feature>
<dbReference type="PANTHER" id="PTHR33180:SF31">
    <property type="entry name" value="POLYPROTEIN PROTEIN"/>
    <property type="match status" value="1"/>
</dbReference>
<feature type="domain" description="Putative plant transposon protein" evidence="2">
    <location>
        <begin position="188"/>
        <end position="299"/>
    </location>
</feature>
<dbReference type="Pfam" id="PF20167">
    <property type="entry name" value="Transposase_32"/>
    <property type="match status" value="1"/>
</dbReference>
<dbReference type="Gramene" id="PGSC0003DMT400085963">
    <property type="protein sequence ID" value="PGSC0003DMT400085963"/>
    <property type="gene ID" value="PGSC0003DMG400035534"/>
</dbReference>
<evidence type="ECO:0000313" key="3">
    <source>
        <dbReference type="EnsemblPlants" id="PGSC0003DMT400085963"/>
    </source>
</evidence>
<dbReference type="PaxDb" id="4113-PGSC0003DMT400085963"/>
<reference evidence="4" key="1">
    <citation type="journal article" date="2011" name="Nature">
        <title>Genome sequence and analysis of the tuber crop potato.</title>
        <authorList>
            <consortium name="The Potato Genome Sequencing Consortium"/>
        </authorList>
    </citation>
    <scope>NUCLEOTIDE SEQUENCE [LARGE SCALE GENOMIC DNA]</scope>
    <source>
        <strain evidence="4">cv. DM1-3 516 R44</strain>
    </source>
</reference>
<dbReference type="Proteomes" id="UP000011115">
    <property type="component" value="Unassembled WGS sequence"/>
</dbReference>
<protein>
    <recommendedName>
        <fullName evidence="2">Putative plant transposon protein domain-containing protein</fullName>
    </recommendedName>
</protein>
<dbReference type="AlphaFoldDB" id="M1DAN8"/>
<feature type="region of interest" description="Disordered" evidence="1">
    <location>
        <begin position="83"/>
        <end position="132"/>
    </location>
</feature>
<dbReference type="PANTHER" id="PTHR33180">
    <property type="entry name" value="PHOTOSYSTEM II CP43 REACTION CENTER PROTEIN"/>
    <property type="match status" value="1"/>
</dbReference>
<feature type="compositionally biased region" description="Polar residues" evidence="1">
    <location>
        <begin position="122"/>
        <end position="132"/>
    </location>
</feature>
<evidence type="ECO:0000313" key="4">
    <source>
        <dbReference type="Proteomes" id="UP000011115"/>
    </source>
</evidence>
<reference evidence="3" key="2">
    <citation type="submission" date="2015-06" db="UniProtKB">
        <authorList>
            <consortium name="EnsemblPlants"/>
        </authorList>
    </citation>
    <scope>IDENTIFICATION</scope>
    <source>
        <strain evidence="3">DM1-3 516 R44</strain>
    </source>
</reference>
<dbReference type="InterPro" id="IPR046796">
    <property type="entry name" value="Transposase_32_dom"/>
</dbReference>
<dbReference type="GO" id="GO:0009579">
    <property type="term" value="C:thylakoid"/>
    <property type="evidence" value="ECO:0000318"/>
    <property type="project" value="GO_Central"/>
</dbReference>
<name>M1DAN8_SOLTU</name>
<evidence type="ECO:0000256" key="1">
    <source>
        <dbReference type="SAM" id="MobiDB-lite"/>
    </source>
</evidence>
<accession>M1DAN8</accession>
<dbReference type="EnsemblPlants" id="PGSC0003DMT400085963">
    <property type="protein sequence ID" value="PGSC0003DMT400085963"/>
    <property type="gene ID" value="PGSC0003DMG400035534"/>
</dbReference>
<keyword evidence="4" id="KW-1185">Reference proteome</keyword>
<sequence>MMGPIYGSLTGVSTLVADAMVRSIQISERLSLSRNGSPMDVTVASACNAATLVREPHIRPPSPFYALKDFTLGFLEKELKRRKEEKRSRFRQDHKISLRINPYKPEDDQPLQSRRNELRSRSFPNSVSVPSASTPAGSVTALAPFMAAVPLVVPPPRLLNRLKGYGLRTILEEKLLSTEGLEGKYSDVREFCTAYGDLVPKSKKKASEFRPVKSVMVRGKKVGCNSEYINIILNRGYDFDYPNLTTATSLLDELKGWLAPLISDTTPRWIEEGVPIEKRDLSVATRYWFGFISSSMMPS</sequence>
<dbReference type="InParanoid" id="M1DAN8"/>
<organism evidence="3 4">
    <name type="scientific">Solanum tuberosum</name>
    <name type="common">Potato</name>
    <dbReference type="NCBI Taxonomy" id="4113"/>
    <lineage>
        <taxon>Eukaryota</taxon>
        <taxon>Viridiplantae</taxon>
        <taxon>Streptophyta</taxon>
        <taxon>Embryophyta</taxon>
        <taxon>Tracheophyta</taxon>
        <taxon>Spermatophyta</taxon>
        <taxon>Magnoliopsida</taxon>
        <taxon>eudicotyledons</taxon>
        <taxon>Gunneridae</taxon>
        <taxon>Pentapetalae</taxon>
        <taxon>asterids</taxon>
        <taxon>lamiids</taxon>
        <taxon>Solanales</taxon>
        <taxon>Solanaceae</taxon>
        <taxon>Solanoideae</taxon>
        <taxon>Solaneae</taxon>
        <taxon>Solanum</taxon>
    </lineage>
</organism>
<evidence type="ECO:0000259" key="2">
    <source>
        <dbReference type="Pfam" id="PF20167"/>
    </source>
</evidence>
<dbReference type="GO" id="GO:0009523">
    <property type="term" value="C:photosystem II"/>
    <property type="evidence" value="ECO:0000318"/>
    <property type="project" value="GO_Central"/>
</dbReference>
<proteinExistence type="predicted"/>
<dbReference type="HOGENOM" id="CLU_931916_0_0_1"/>